<dbReference type="Gene3D" id="3.40.50.300">
    <property type="entry name" value="P-loop containing nucleotide triphosphate hydrolases"/>
    <property type="match status" value="4"/>
</dbReference>
<dbReference type="KEGG" id="lvs:LOKVESSMR4R_00020"/>
<keyword evidence="6" id="KW-1185">Reference proteome</keyword>
<dbReference type="EMBL" id="CP021431">
    <property type="protein sequence ID" value="ART99368.1"/>
    <property type="molecule type" value="Genomic_DNA"/>
</dbReference>
<dbReference type="SUPFAM" id="SSF52540">
    <property type="entry name" value="P-loop containing nucleoside triphosphate hydrolases"/>
    <property type="match status" value="4"/>
</dbReference>
<comment type="similarity">
    <text evidence="1">Belongs to the MobA/MobL family.</text>
</comment>
<proteinExistence type="inferred from homology"/>
<dbReference type="Pfam" id="PF13604">
    <property type="entry name" value="AAA_30"/>
    <property type="match status" value="2"/>
</dbReference>
<sequence>MAIMHLSRIYIGGKAGGSPVMASGYGHGRKVTQDLKGVTKSYTFKSVELVHSAILLPEGAPEWAAQRYSGTDLGEVSERLWNDVEKHEAKFNRRSHPQFATYDTYSLPRELSRGAQIELIESYVRSNLMSDGQIADIVIHDKGDGNPHAHVMRTQRGLSAEAFGNKIRSFESGLLSLLNDRAAWALAANKALEMEGHEARIDHRSNVARGLDLVPGTTFNTDVAASIEKDGGVYRAKIRSMEARAQNERLLMENPDHILMVLSQEKPRFVQEDIEYELRRKLPPEVEAGVVKTLVLSALASPELIALGEKDYRGKPVYTTRTVLEMGRMLTRSTLQMRDSKVDLGDADPSPEPDPSLELSFEQANAFRAMVSPRRIEVIEGYAGTGKTRTLIEASKVWEERGFAVYGSAISGRAVQELSDLKGHKGTIAHFEQLWEAGGLPPEGKFVMFMDEASMVGVSTWARFQDRINAMGGVIRVIGDRAQTTPVNDASALEHVASLTGVTSITEIRRQQGEAATRGDRAAIRAISQSISGIAPALEHFENVSRVAISADAAISKQKIVDSYFAGTTSQQFWTKGHQRLAIAHTNEDVDGLNEALHKKALQLGFASKRKEDSIIISRAREEKAPITLSKGDRIRFTQPYSDLGVSKNSLGRIEWVSGSIMGVAIDGRAGLVEIDTAKVSTFEYGYAVTIHKSQGASIDGKVFAMLTKMVDWHLLDVLVSRHILDVDIHVPAADFDMSFSDDIIGTEQEGPQRKAVLDEVIKRVSRSGLAKVISADIAPTLRRAHSTLDEVLGHARADRLSSVTQGPGDVDVMRVNLVSDTHLFQISQRAAGLMRSEFKEGMDPEFKADPRGYIVDPMKVVDDLLADGGIVRASDVATRLSEVTGDPTSFVQLFYRAMEHPDLVILSEGGIAGEGRVYSTVAHIDQATSVMDQALRLAVRQAAFSVPAIDPQYLSQPADHLNLTHVGTSSLEDVVRSYHAVATGQPAVSGGSDALIGGGIAAAPIDWAAQRRAALEAKVAQVIDDHGLDDDGAAALRSVLWPARIGVVDSIGSHHTTRIIAAATDVVGKSHVTAVHPSRGIAEKAAASLGGASYTLHGLGADLKEGQLTLGAGDILYVPEASGLGIDHIEILMGHAERTGAKLVLHRDPTIEGTGAVLRHMAERLPVVQVGGLSSIDPHLRGLVQGDDALAQSIDRLWTADRLTGAQSERQQIRDFVDTYFNNEFTQIVGLASSHQMRVHLNHEIEMARRDKIAGSLPAPVLVDRGASGAPLDVTVGTRLVLTRDVPAHRLVSGDRGTVIGFTAHGALILRCDRAGVGDSAFEPGLEAAALDYGYVVAPQMALRADMKAPEVALFATRGLRQKDLLASLQLGGNLSISLPTEVDQIGASKAFFARVLARQPRGSILDYGFDPSKAMRAAGEAYHAPNLETRLDISHENKAILDETRMVYRSNPEFIIAALARKKGRFDLDDLASDLANYYEGTELDATDRRDLAHKLVTACEADGTVIRAGLSDVDGSQRYTTRVQGEIEMQAIATGRALASKSLSDVVPFISDDARLAHVTGADRLSLAMLPASATEQRAFYQNLGQVWRDRGYKIIATDMHKIDSEEQAALMGDGVGFAAWTSLDAVWAMGRVPASGEKTVLVISGAETMPANQYARLQAKADQLGMKVIALAGEHDLPRNSSVSMFKVLSGAVGVYRDTPALIQTRQADQLAVTLMAGTADDAARAIAIFDGLGHVHFAGARTSAMQSIARRYWADGPANDVSRLAFVHSRANADALDAAIRAEGQRLGHLGKEVSFYDTWKANIGQQINLTHTLMPGLNDGDCVQLTDATSDGIMVFSPATSSTHFIPKEKLGDAQPSFARTLWHATKTEVDKSFVLATYGMDQSLFKLALSRHRDDVEIHAAARDFQSLRHLQVAAGQRHDFVALEAGLKPTEMMIVRDSDLDGRRDRTTPIFNTGVYAQDAHLQAVAQRVSSLLEIGYDPFAPIIADDPNGYASEPRKVIDDILEQSSVLRANDVASRLSRVVRDPKTFERLFAEAMTHPELVILSQEGRNGEGRVYSTLAQIKLEMSIHDRVTALSMAHNTLSIQERAYAQAAATQHGPMTPDQERALRHVTSGARISVINGVAGSGKSTVFAGARDLYEQAGWKVIGAALTGDATRTLAETSGVQCRTVASLLSAAETGKLSIGPKTALVIDRAGLLDARTYDAVISLVEKSGATLMLADTSEHIQYGAGGMFRQIAHTLGSTTLGESMRQRNPRDARAVQDLARGGDDAARAVNDFAQRGMIVGTGRDRDVSLRTIVDAFTADQSAEKTIVALRPADVEDLNLLARTAAQTSRDPALVDHPVSDSNGNTISLQAGDRIRIAVTSHSQGVYKGELGDVVHVNPQAANYTLKLGKGDEARHVTLPFEDGPSLSYAYAQTIDTAAGTGRQSVHAVLDSAIGRDRGLTALGLHTHRLAIYTSTDQDEAAPLVARIATRNTQRATTLEREYGFDPRRSGEAIQVARSDQMSLADYLTANEMPSNRPTRSKLADLFKPDPSSEGLAPAAPTRALAHVLDGRAVEGEMALDGRVQHQITRLLQDVSDNKTWAGLSFRLSRAERSSIDTQARRWTDTAENEVLLPEARALARAIAYSDKCGTHEITRNLKSGMQALSFSVEEARQSGTYEQMLKEAHAPVIEARQLAPVGVAQGRPYYGEQPDPYRSTMPRDRSLFAEIKAISDREYTRAKLKADAAIAAREEAAKQKERVAQTSTPSVEREAGQTFTVTKGMTPMDHLDEGYGEPATSGHKDVWERYALDETVRDSRYKIRDMELFRDAEKDIPEWTGPYTEDLVQRQGPVPAGDIDRYMSKVGKDVPKAWVERHRARLLTLGTSKPSPEFTSVAEFKWAMSYTAEQNVLQPEGLKFDLLDPEAKGIQQHDWFSRNLRHNVTKTGEIRQGFVSGELAWMAKVSRYLERTEFVPRSHIKLNMAEIGEEFEKRGIPELEKENVPTEWKDRLTQIIANKRTPEAQPAVKSPEEFIWASRFMASVGASRSLGRAPEPKDIAPKMSGPDIGVDLW</sequence>
<gene>
    <name evidence="5" type="primary">mobA</name>
    <name evidence="5" type="ORF">LOKVESSMR4R_00020</name>
</gene>
<name>A0A1Y0E7H8_9RHOB</name>
<dbReference type="Gene3D" id="2.30.30.940">
    <property type="match status" value="2"/>
</dbReference>
<dbReference type="OrthoDB" id="1826980at2"/>
<dbReference type="InterPro" id="IPR005053">
    <property type="entry name" value="MobA_MobL"/>
</dbReference>
<evidence type="ECO:0000256" key="2">
    <source>
        <dbReference type="ARBA" id="ARBA00022971"/>
    </source>
</evidence>
<accession>A0A1Y0E7H8</accession>
<evidence type="ECO:0000259" key="4">
    <source>
        <dbReference type="Pfam" id="PF03389"/>
    </source>
</evidence>
<dbReference type="CDD" id="cd18809">
    <property type="entry name" value="SF1_C_RecD"/>
    <property type="match status" value="1"/>
</dbReference>
<feature type="region of interest" description="Disordered" evidence="3">
    <location>
        <begin position="3037"/>
        <end position="3063"/>
    </location>
</feature>
<feature type="domain" description="MobA/MobL protein" evidence="4">
    <location>
        <begin position="18"/>
        <end position="219"/>
    </location>
</feature>
<evidence type="ECO:0000313" key="6">
    <source>
        <dbReference type="Proteomes" id="UP000195273"/>
    </source>
</evidence>
<evidence type="ECO:0000313" key="5">
    <source>
        <dbReference type="EMBL" id="ART99368.1"/>
    </source>
</evidence>
<dbReference type="InterPro" id="IPR027417">
    <property type="entry name" value="P-loop_NTPase"/>
</dbReference>
<protein>
    <submittedName>
        <fullName evidence="5">Mobilization protein A</fullName>
    </submittedName>
</protein>
<dbReference type="Proteomes" id="UP000195273">
    <property type="component" value="Chromosome"/>
</dbReference>
<reference evidence="5 6" key="1">
    <citation type="submission" date="2017-05" db="EMBL/GenBank/DDBJ databases">
        <title>Genome Sequence of Loktanella vestfoldensis Strain SMR4r Isolated from a Culture of the Diatom Skeletonema marinoi.</title>
        <authorList>
            <person name="Topel M."/>
            <person name="Pinder M.I.M."/>
            <person name="Johansson O.N."/>
            <person name="Kourtchenko O."/>
            <person name="Godhe A."/>
            <person name="Clarke A.K."/>
        </authorList>
    </citation>
    <scope>NUCLEOTIDE SEQUENCE [LARGE SCALE GENOMIC DNA]</scope>
    <source>
        <strain evidence="5 6">SMR4r</strain>
    </source>
</reference>
<feature type="region of interest" description="Disordered" evidence="3">
    <location>
        <begin position="337"/>
        <end position="357"/>
    </location>
</feature>
<dbReference type="Pfam" id="PF03389">
    <property type="entry name" value="MobA_MobL"/>
    <property type="match status" value="1"/>
</dbReference>
<evidence type="ECO:0000256" key="1">
    <source>
        <dbReference type="ARBA" id="ARBA00010873"/>
    </source>
</evidence>
<organism evidence="5 6">
    <name type="scientific">Yoonia vestfoldensis</name>
    <dbReference type="NCBI Taxonomy" id="245188"/>
    <lineage>
        <taxon>Bacteria</taxon>
        <taxon>Pseudomonadati</taxon>
        <taxon>Pseudomonadota</taxon>
        <taxon>Alphaproteobacteria</taxon>
        <taxon>Rhodobacterales</taxon>
        <taxon>Paracoccaceae</taxon>
        <taxon>Yoonia</taxon>
    </lineage>
</organism>
<evidence type="ECO:0000256" key="3">
    <source>
        <dbReference type="SAM" id="MobiDB-lite"/>
    </source>
</evidence>
<keyword evidence="2" id="KW-0184">Conjugation</keyword>
<dbReference type="Gene3D" id="3.30.930.30">
    <property type="match status" value="1"/>
</dbReference>